<feature type="compositionally biased region" description="Polar residues" evidence="1">
    <location>
        <begin position="17"/>
        <end position="30"/>
    </location>
</feature>
<dbReference type="VEuPathDB" id="FungiDB:EYZ11_008014"/>
<organism evidence="2 3">
    <name type="scientific">Aspergillus tanneri</name>
    <dbReference type="NCBI Taxonomy" id="1220188"/>
    <lineage>
        <taxon>Eukaryota</taxon>
        <taxon>Fungi</taxon>
        <taxon>Dikarya</taxon>
        <taxon>Ascomycota</taxon>
        <taxon>Pezizomycotina</taxon>
        <taxon>Eurotiomycetes</taxon>
        <taxon>Eurotiomycetidae</taxon>
        <taxon>Eurotiales</taxon>
        <taxon>Aspergillaceae</taxon>
        <taxon>Aspergillus</taxon>
        <taxon>Aspergillus subgen. Circumdati</taxon>
    </lineage>
</organism>
<dbReference type="Proteomes" id="UP000308092">
    <property type="component" value="Unassembled WGS sequence"/>
</dbReference>
<feature type="region of interest" description="Disordered" evidence="1">
    <location>
        <begin position="17"/>
        <end position="38"/>
    </location>
</feature>
<gene>
    <name evidence="2" type="ORF">EYZ11_008014</name>
</gene>
<protein>
    <submittedName>
        <fullName evidence="2">Uncharacterized protein</fullName>
    </submittedName>
</protein>
<evidence type="ECO:0000256" key="1">
    <source>
        <dbReference type="SAM" id="MobiDB-lite"/>
    </source>
</evidence>
<name>A0A4S3JH52_9EURO</name>
<evidence type="ECO:0000313" key="2">
    <source>
        <dbReference type="EMBL" id="THC92531.1"/>
    </source>
</evidence>
<keyword evidence="3" id="KW-1185">Reference proteome</keyword>
<dbReference type="EMBL" id="SOSA01000328">
    <property type="protein sequence ID" value="THC92531.1"/>
    <property type="molecule type" value="Genomic_DNA"/>
</dbReference>
<accession>A0A4S3JH52</accession>
<dbReference type="AlphaFoldDB" id="A0A4S3JH52"/>
<comment type="caution">
    <text evidence="2">The sequence shown here is derived from an EMBL/GenBank/DDBJ whole genome shotgun (WGS) entry which is preliminary data.</text>
</comment>
<proteinExistence type="predicted"/>
<reference evidence="2 3" key="1">
    <citation type="submission" date="2019-03" db="EMBL/GenBank/DDBJ databases">
        <title>The genome sequence of a newly discovered highly antifungal drug resistant Aspergillus species, Aspergillus tanneri NIH 1004.</title>
        <authorList>
            <person name="Mounaud S."/>
            <person name="Singh I."/>
            <person name="Joardar V."/>
            <person name="Pakala S."/>
            <person name="Pakala S."/>
            <person name="Venepally P."/>
            <person name="Hoover J."/>
            <person name="Nierman W."/>
            <person name="Chung J."/>
            <person name="Losada L."/>
        </authorList>
    </citation>
    <scope>NUCLEOTIDE SEQUENCE [LARGE SCALE GENOMIC DNA]</scope>
    <source>
        <strain evidence="2 3">NIH1004</strain>
    </source>
</reference>
<evidence type="ECO:0000313" key="3">
    <source>
        <dbReference type="Proteomes" id="UP000308092"/>
    </source>
</evidence>
<sequence>MTVALFVGGWWPVSRSVQGPPVNQGSNPPRGTNFRWKA</sequence>